<sequence>MLDGLVVSVDAMGGDDAPDVVIHGIEYFLKHEGKGRRARFLLHGDQPRIDALLKKAPLTRERSEVCHTELSVSMDEKPSQAMRKGKGSSLWNSILAVKEKRANIVLSAGNTGALMAMSIVILKRMPGIQRPALIATWPRVGSNCVVLDVGANVEASASQLSEFAVLGDAFYRALYNVQSPTIGLLNVGVEEQKGNAQVKAAHERLTQSDIGLNYIGFVEGNDISLGEADVIVTDGFTGNITIKAAEGTAKFIEKILKEALAGSIWSKFTSALNAMALLKAKKRMDPRKVNGGVLLGVNGAVIKSHGGTDKVGYANALNIAIGLAESNFLEEIEREVEALHDEDDNIGFVG</sequence>
<accession>A0A420WKH1</accession>
<protein>
    <recommendedName>
        <fullName evidence="8 10">Phosphate acyltransferase</fullName>
        <ecNumber evidence="8 10">2.3.1.274</ecNumber>
    </recommendedName>
    <alternativeName>
        <fullName evidence="10">Acyl-ACP phosphotransacylase</fullName>
    </alternativeName>
    <alternativeName>
        <fullName evidence="10">Acyl-[acyl-carrier-protein]--phosphate acyltransferase</fullName>
    </alternativeName>
    <alternativeName>
        <fullName evidence="10">Phosphate-acyl-ACP acyltransferase</fullName>
    </alternativeName>
</protein>
<name>A0A420WKH1_9PROT</name>
<evidence type="ECO:0000256" key="2">
    <source>
        <dbReference type="ARBA" id="ARBA00022490"/>
    </source>
</evidence>
<reference evidence="11 12" key="1">
    <citation type="submission" date="2018-10" db="EMBL/GenBank/DDBJ databases">
        <title>Genomic Encyclopedia of Type Strains, Phase IV (KMG-IV): sequencing the most valuable type-strain genomes for metagenomic binning, comparative biology and taxonomic classification.</title>
        <authorList>
            <person name="Goeker M."/>
        </authorList>
    </citation>
    <scope>NUCLEOTIDE SEQUENCE [LARGE SCALE GENOMIC DNA]</scope>
    <source>
        <strain evidence="11 12">DSM 22008</strain>
    </source>
</reference>
<keyword evidence="5 10" id="KW-0443">Lipid metabolism</keyword>
<evidence type="ECO:0000256" key="10">
    <source>
        <dbReference type="HAMAP-Rule" id="MF_00019"/>
    </source>
</evidence>
<gene>
    <name evidence="10" type="primary">plsX</name>
    <name evidence="11" type="ORF">DES40_0742</name>
</gene>
<evidence type="ECO:0000256" key="9">
    <source>
        <dbReference type="ARBA" id="ARBA00046608"/>
    </source>
</evidence>
<dbReference type="EMBL" id="RBII01000001">
    <property type="protein sequence ID" value="RKQ71422.1"/>
    <property type="molecule type" value="Genomic_DNA"/>
</dbReference>
<evidence type="ECO:0000256" key="8">
    <source>
        <dbReference type="ARBA" id="ARBA00024069"/>
    </source>
</evidence>
<evidence type="ECO:0000256" key="4">
    <source>
        <dbReference type="ARBA" id="ARBA00022679"/>
    </source>
</evidence>
<dbReference type="InterPro" id="IPR003664">
    <property type="entry name" value="FA_synthesis"/>
</dbReference>
<keyword evidence="4 10" id="KW-0808">Transferase</keyword>
<evidence type="ECO:0000256" key="1">
    <source>
        <dbReference type="ARBA" id="ARBA00001232"/>
    </source>
</evidence>
<comment type="subunit">
    <text evidence="9 10">Homodimer. Probably interacts with PlsY.</text>
</comment>
<evidence type="ECO:0000256" key="7">
    <source>
        <dbReference type="ARBA" id="ARBA00023264"/>
    </source>
</evidence>
<evidence type="ECO:0000256" key="6">
    <source>
        <dbReference type="ARBA" id="ARBA00023209"/>
    </source>
</evidence>
<dbReference type="AlphaFoldDB" id="A0A420WKH1"/>
<comment type="pathway">
    <text evidence="10">Lipid metabolism; phospholipid metabolism.</text>
</comment>
<comment type="subcellular location">
    <subcellularLocation>
        <location evidence="10">Cytoplasm</location>
    </subcellularLocation>
    <text evidence="10">Associated with the membrane possibly through PlsY.</text>
</comment>
<evidence type="ECO:0000313" key="12">
    <source>
        <dbReference type="Proteomes" id="UP000282211"/>
    </source>
</evidence>
<evidence type="ECO:0000256" key="5">
    <source>
        <dbReference type="ARBA" id="ARBA00023098"/>
    </source>
</evidence>
<dbReference type="PANTHER" id="PTHR30100">
    <property type="entry name" value="FATTY ACID/PHOSPHOLIPID SYNTHESIS PROTEIN PLSX"/>
    <property type="match status" value="1"/>
</dbReference>
<dbReference type="RefSeq" id="WP_121099196.1">
    <property type="nucleotide sequence ID" value="NZ_RBII01000001.1"/>
</dbReference>
<proteinExistence type="inferred from homology"/>
<dbReference type="Gene3D" id="3.40.718.10">
    <property type="entry name" value="Isopropylmalate Dehydrogenase"/>
    <property type="match status" value="1"/>
</dbReference>
<keyword evidence="6 10" id="KW-0594">Phospholipid biosynthesis</keyword>
<dbReference type="HAMAP" id="MF_00019">
    <property type="entry name" value="PlsX"/>
    <property type="match status" value="1"/>
</dbReference>
<keyword evidence="2 10" id="KW-0963">Cytoplasm</keyword>
<dbReference type="InParanoid" id="A0A420WKH1"/>
<dbReference type="InterPro" id="IPR012281">
    <property type="entry name" value="Phospholipid_synth_PlsX-like"/>
</dbReference>
<evidence type="ECO:0000256" key="3">
    <source>
        <dbReference type="ARBA" id="ARBA00022516"/>
    </source>
</evidence>
<keyword evidence="11" id="KW-0012">Acyltransferase</keyword>
<dbReference type="PANTHER" id="PTHR30100:SF1">
    <property type="entry name" value="PHOSPHATE ACYLTRANSFERASE"/>
    <property type="match status" value="1"/>
</dbReference>
<dbReference type="EC" id="2.3.1.274" evidence="8 10"/>
<keyword evidence="3 10" id="KW-0444">Lipid biosynthesis</keyword>
<dbReference type="Proteomes" id="UP000282211">
    <property type="component" value="Unassembled WGS sequence"/>
</dbReference>
<keyword evidence="12" id="KW-1185">Reference proteome</keyword>
<organism evidence="11 12">
    <name type="scientific">Litorimonas taeanensis</name>
    <dbReference type="NCBI Taxonomy" id="568099"/>
    <lineage>
        <taxon>Bacteria</taxon>
        <taxon>Pseudomonadati</taxon>
        <taxon>Pseudomonadota</taxon>
        <taxon>Alphaproteobacteria</taxon>
        <taxon>Maricaulales</taxon>
        <taxon>Robiginitomaculaceae</taxon>
    </lineage>
</organism>
<dbReference type="UniPathway" id="UPA00085"/>
<dbReference type="Pfam" id="PF02504">
    <property type="entry name" value="FA_synthesis"/>
    <property type="match status" value="1"/>
</dbReference>
<dbReference type="GO" id="GO:0006633">
    <property type="term" value="P:fatty acid biosynthetic process"/>
    <property type="evidence" value="ECO:0007669"/>
    <property type="project" value="UniProtKB-UniRule"/>
</dbReference>
<comment type="similarity">
    <text evidence="10">Belongs to the PlsX family.</text>
</comment>
<keyword evidence="7 10" id="KW-1208">Phospholipid metabolism</keyword>
<dbReference type="OrthoDB" id="9806408at2"/>
<comment type="caution">
    <text evidence="11">The sequence shown here is derived from an EMBL/GenBank/DDBJ whole genome shotgun (WGS) entry which is preliminary data.</text>
</comment>
<dbReference type="GO" id="GO:0005737">
    <property type="term" value="C:cytoplasm"/>
    <property type="evidence" value="ECO:0007669"/>
    <property type="project" value="UniProtKB-SubCell"/>
</dbReference>
<dbReference type="NCBIfam" id="TIGR00182">
    <property type="entry name" value="plsX"/>
    <property type="match status" value="1"/>
</dbReference>
<dbReference type="SUPFAM" id="SSF53659">
    <property type="entry name" value="Isocitrate/Isopropylmalate dehydrogenase-like"/>
    <property type="match status" value="1"/>
</dbReference>
<dbReference type="PIRSF" id="PIRSF002465">
    <property type="entry name" value="Phsphlp_syn_PlsX"/>
    <property type="match status" value="1"/>
</dbReference>
<evidence type="ECO:0000313" key="11">
    <source>
        <dbReference type="EMBL" id="RKQ71422.1"/>
    </source>
</evidence>
<dbReference type="GO" id="GO:0043811">
    <property type="term" value="F:phosphate:acyl-[acyl carrier protein] acyltransferase activity"/>
    <property type="evidence" value="ECO:0007669"/>
    <property type="project" value="UniProtKB-UniRule"/>
</dbReference>
<comment type="catalytic activity">
    <reaction evidence="1 10">
        <text>a fatty acyl-[ACP] + phosphate = an acyl phosphate + holo-[ACP]</text>
        <dbReference type="Rhea" id="RHEA:42292"/>
        <dbReference type="Rhea" id="RHEA-COMP:9685"/>
        <dbReference type="Rhea" id="RHEA-COMP:14125"/>
        <dbReference type="ChEBI" id="CHEBI:43474"/>
        <dbReference type="ChEBI" id="CHEBI:59918"/>
        <dbReference type="ChEBI" id="CHEBI:64479"/>
        <dbReference type="ChEBI" id="CHEBI:138651"/>
        <dbReference type="EC" id="2.3.1.274"/>
    </reaction>
</comment>
<dbReference type="GO" id="GO:0008654">
    <property type="term" value="P:phospholipid biosynthetic process"/>
    <property type="evidence" value="ECO:0007669"/>
    <property type="project" value="UniProtKB-KW"/>
</dbReference>
<comment type="function">
    <text evidence="10">Catalyzes the reversible formation of acyl-phosphate (acyl-PO(4)) from acyl-[acyl-carrier-protein] (acyl-ACP). This enzyme utilizes acyl-ACP as fatty acyl donor, but not acyl-CoA.</text>
</comment>
<dbReference type="FunCoup" id="A0A420WKH1">
    <property type="interactions" value="283"/>
</dbReference>